<dbReference type="Pfam" id="PF13456">
    <property type="entry name" value="RVT_3"/>
    <property type="match status" value="1"/>
</dbReference>
<sequence length="212" mass="23396">MDWWEVKCCPNKSLTDWFDGWHELCPASKNSRVWSSIFSSYIGTHDSNTAELFAIHRACTLCVSSPEIARKDIVVVSDISTASVSWINEKGIGSINHVETIHDIRSMLLSFQNMSVVYCTRAQNSFADTLAKKASNRRVTCLNGVCSNESGCFLCFSVPFVSPALVFAFCWAFCCLSLYLVGSFLAGAVLALFALCLVVSVSSLELSVLFKR</sequence>
<dbReference type="PANTHER" id="PTHR47723:SF22">
    <property type="entry name" value="RNASE H TYPE-1 DOMAIN-CONTAINING PROTEIN"/>
    <property type="match status" value="1"/>
</dbReference>
<feature type="transmembrane region" description="Helical" evidence="1">
    <location>
        <begin position="160"/>
        <end position="181"/>
    </location>
</feature>
<dbReference type="InterPro" id="IPR036397">
    <property type="entry name" value="RNaseH_sf"/>
</dbReference>
<dbReference type="CDD" id="cd06222">
    <property type="entry name" value="RNase_H_like"/>
    <property type="match status" value="1"/>
</dbReference>
<dbReference type="EMBL" id="JAJSOW010000001">
    <property type="protein sequence ID" value="KAI9201682.1"/>
    <property type="molecule type" value="Genomic_DNA"/>
</dbReference>
<keyword evidence="4" id="KW-1185">Reference proteome</keyword>
<feature type="domain" description="RNase H type-1" evidence="2">
    <location>
        <begin position="42"/>
        <end position="134"/>
    </location>
</feature>
<dbReference type="InterPro" id="IPR053151">
    <property type="entry name" value="RNase_H-like"/>
</dbReference>
<dbReference type="SUPFAM" id="SSF53098">
    <property type="entry name" value="Ribonuclease H-like"/>
    <property type="match status" value="1"/>
</dbReference>
<dbReference type="InterPro" id="IPR002156">
    <property type="entry name" value="RNaseH_domain"/>
</dbReference>
<dbReference type="InterPro" id="IPR044730">
    <property type="entry name" value="RNase_H-like_dom_plant"/>
</dbReference>
<gene>
    <name evidence="3" type="ORF">LWI28_027335</name>
</gene>
<keyword evidence="1" id="KW-0812">Transmembrane</keyword>
<organism evidence="3 4">
    <name type="scientific">Acer negundo</name>
    <name type="common">Box elder</name>
    <dbReference type="NCBI Taxonomy" id="4023"/>
    <lineage>
        <taxon>Eukaryota</taxon>
        <taxon>Viridiplantae</taxon>
        <taxon>Streptophyta</taxon>
        <taxon>Embryophyta</taxon>
        <taxon>Tracheophyta</taxon>
        <taxon>Spermatophyta</taxon>
        <taxon>Magnoliopsida</taxon>
        <taxon>eudicotyledons</taxon>
        <taxon>Gunneridae</taxon>
        <taxon>Pentapetalae</taxon>
        <taxon>rosids</taxon>
        <taxon>malvids</taxon>
        <taxon>Sapindales</taxon>
        <taxon>Sapindaceae</taxon>
        <taxon>Hippocastanoideae</taxon>
        <taxon>Acereae</taxon>
        <taxon>Acer</taxon>
    </lineage>
</organism>
<evidence type="ECO:0000259" key="2">
    <source>
        <dbReference type="Pfam" id="PF13456"/>
    </source>
</evidence>
<dbReference type="GO" id="GO:0003676">
    <property type="term" value="F:nucleic acid binding"/>
    <property type="evidence" value="ECO:0007669"/>
    <property type="project" value="InterPro"/>
</dbReference>
<dbReference type="GO" id="GO:0004523">
    <property type="term" value="F:RNA-DNA hybrid ribonuclease activity"/>
    <property type="evidence" value="ECO:0007669"/>
    <property type="project" value="InterPro"/>
</dbReference>
<feature type="transmembrane region" description="Helical" evidence="1">
    <location>
        <begin position="188"/>
        <end position="210"/>
    </location>
</feature>
<dbReference type="InterPro" id="IPR012337">
    <property type="entry name" value="RNaseH-like_sf"/>
</dbReference>
<evidence type="ECO:0000256" key="1">
    <source>
        <dbReference type="SAM" id="Phobius"/>
    </source>
</evidence>
<protein>
    <recommendedName>
        <fullName evidence="2">RNase H type-1 domain-containing protein</fullName>
    </recommendedName>
</protein>
<reference evidence="3" key="2">
    <citation type="submission" date="2023-02" db="EMBL/GenBank/DDBJ databases">
        <authorList>
            <person name="Swenson N.G."/>
            <person name="Wegrzyn J.L."/>
            <person name="Mcevoy S.L."/>
        </authorList>
    </citation>
    <scope>NUCLEOTIDE SEQUENCE</scope>
    <source>
        <strain evidence="3">91603</strain>
        <tissue evidence="3">Leaf</tissue>
    </source>
</reference>
<keyword evidence="1" id="KW-0472">Membrane</keyword>
<dbReference type="Gene3D" id="3.30.420.10">
    <property type="entry name" value="Ribonuclease H-like superfamily/Ribonuclease H"/>
    <property type="match status" value="1"/>
</dbReference>
<dbReference type="AlphaFoldDB" id="A0AAD5JUJ6"/>
<dbReference type="Proteomes" id="UP001064489">
    <property type="component" value="Chromosome 9"/>
</dbReference>
<evidence type="ECO:0000313" key="4">
    <source>
        <dbReference type="Proteomes" id="UP001064489"/>
    </source>
</evidence>
<evidence type="ECO:0000313" key="3">
    <source>
        <dbReference type="EMBL" id="KAI9201682.1"/>
    </source>
</evidence>
<comment type="caution">
    <text evidence="3">The sequence shown here is derived from an EMBL/GenBank/DDBJ whole genome shotgun (WGS) entry which is preliminary data.</text>
</comment>
<accession>A0AAD5JUJ6</accession>
<name>A0AAD5JUJ6_ACENE</name>
<reference evidence="3" key="1">
    <citation type="journal article" date="2022" name="Plant J.">
        <title>Strategies of tolerance reflected in two North American maple genomes.</title>
        <authorList>
            <person name="McEvoy S.L."/>
            <person name="Sezen U.U."/>
            <person name="Trouern-Trend A."/>
            <person name="McMahon S.M."/>
            <person name="Schaberg P.G."/>
            <person name="Yang J."/>
            <person name="Wegrzyn J.L."/>
            <person name="Swenson N.G."/>
        </authorList>
    </citation>
    <scope>NUCLEOTIDE SEQUENCE</scope>
    <source>
        <strain evidence="3">91603</strain>
    </source>
</reference>
<keyword evidence="1" id="KW-1133">Transmembrane helix</keyword>
<dbReference type="PANTHER" id="PTHR47723">
    <property type="entry name" value="OS05G0353850 PROTEIN"/>
    <property type="match status" value="1"/>
</dbReference>
<proteinExistence type="predicted"/>